<dbReference type="InterPro" id="IPR009003">
    <property type="entry name" value="Peptidase_S1_PA"/>
</dbReference>
<keyword evidence="1 5" id="KW-0645">Protease</keyword>
<evidence type="ECO:0000313" key="9">
    <source>
        <dbReference type="EMBL" id="OXA61736.1"/>
    </source>
</evidence>
<feature type="region of interest" description="Disordered" evidence="6">
    <location>
        <begin position="174"/>
        <end position="235"/>
    </location>
</feature>
<dbReference type="PROSITE" id="PS50240">
    <property type="entry name" value="TRYPSIN_DOM"/>
    <property type="match status" value="1"/>
</dbReference>
<keyword evidence="10" id="KW-1185">Reference proteome</keyword>
<evidence type="ECO:0000256" key="5">
    <source>
        <dbReference type="RuleBase" id="RU363034"/>
    </source>
</evidence>
<evidence type="ECO:0000256" key="7">
    <source>
        <dbReference type="SAM" id="SignalP"/>
    </source>
</evidence>
<dbReference type="InterPro" id="IPR001314">
    <property type="entry name" value="Peptidase_S1A"/>
</dbReference>
<organism evidence="9 10">
    <name type="scientific">Folsomia candida</name>
    <name type="common">Springtail</name>
    <dbReference type="NCBI Taxonomy" id="158441"/>
    <lineage>
        <taxon>Eukaryota</taxon>
        <taxon>Metazoa</taxon>
        <taxon>Ecdysozoa</taxon>
        <taxon>Arthropoda</taxon>
        <taxon>Hexapoda</taxon>
        <taxon>Collembola</taxon>
        <taxon>Entomobryomorpha</taxon>
        <taxon>Isotomoidea</taxon>
        <taxon>Isotomidae</taxon>
        <taxon>Proisotominae</taxon>
        <taxon>Folsomia</taxon>
    </lineage>
</organism>
<sequence length="503" mass="56547">MQLSSITRYQFALLLLTVLPVIVCSSIKNEVPKKLRRYKICNGVKCKAIRSFNPPTFLQDMDSFLYSRWTRWASCTRHCTTKRHRACKFPLICGNTVIHEEAFCYHRGTYCEYIFENNKRDFLFASDDVDTDYLDQADYEIHSNEKGLQFTQDLSLSDFEKSVNELVSSPSKIMINENSITQSRRTRKPAPPEIPFNKNSNHRGSQRRSRKNETSWIPPPPIPTTPSRFLSGSNALESEGPFPVDDYDHLGASPTCGVAWSTDRSRNGIATRILGGQEAQRGRWPWVVAEAFCGGTLIGPRWILTAAHCIRKKLLVTVGEHHLHQDDGTEKRYQIEAAFIHPDFDHETVDNDIALLLLPEPISTEAGLACLPHENQVLPKAGTLCTILGWGKERHTHVFGTTVLHEGRVPLVSNAECRYTYGKNDITGNMFCAGYRGGTVDSCAGDSGGPILCSMDNRWTVFGVTSFGDGCGRKGKFGIYAKVPNYVEWIHKVMKANAKDYVN</sequence>
<dbReference type="OMA" id="NRKCEQT"/>
<evidence type="ECO:0000256" key="1">
    <source>
        <dbReference type="ARBA" id="ARBA00022670"/>
    </source>
</evidence>
<dbReference type="InterPro" id="IPR043504">
    <property type="entry name" value="Peptidase_S1_PA_chymotrypsin"/>
</dbReference>
<dbReference type="GO" id="GO:0004252">
    <property type="term" value="F:serine-type endopeptidase activity"/>
    <property type="evidence" value="ECO:0007669"/>
    <property type="project" value="InterPro"/>
</dbReference>
<dbReference type="AlphaFoldDB" id="A0A226EYM5"/>
<dbReference type="PROSITE" id="PS00135">
    <property type="entry name" value="TRYPSIN_SER"/>
    <property type="match status" value="1"/>
</dbReference>
<dbReference type="InterPro" id="IPR018114">
    <property type="entry name" value="TRYPSIN_HIS"/>
</dbReference>
<dbReference type="CDD" id="cd00190">
    <property type="entry name" value="Tryp_SPc"/>
    <property type="match status" value="1"/>
</dbReference>
<evidence type="ECO:0000256" key="6">
    <source>
        <dbReference type="SAM" id="MobiDB-lite"/>
    </source>
</evidence>
<dbReference type="InterPro" id="IPR001254">
    <property type="entry name" value="Trypsin_dom"/>
</dbReference>
<feature type="compositionally biased region" description="Polar residues" evidence="6">
    <location>
        <begin position="174"/>
        <end position="183"/>
    </location>
</feature>
<keyword evidence="4" id="KW-1015">Disulfide bond</keyword>
<feature type="compositionally biased region" description="Basic residues" evidence="6">
    <location>
        <begin position="200"/>
        <end position="210"/>
    </location>
</feature>
<dbReference type="PRINTS" id="PR00722">
    <property type="entry name" value="CHYMOTRYPSIN"/>
</dbReference>
<evidence type="ECO:0000256" key="4">
    <source>
        <dbReference type="ARBA" id="ARBA00023157"/>
    </source>
</evidence>
<evidence type="ECO:0000313" key="10">
    <source>
        <dbReference type="Proteomes" id="UP000198287"/>
    </source>
</evidence>
<dbReference type="InterPro" id="IPR050127">
    <property type="entry name" value="Serine_Proteases_S1"/>
</dbReference>
<feature type="chain" id="PRO_5012172133" evidence="7">
    <location>
        <begin position="27"/>
        <end position="503"/>
    </location>
</feature>
<dbReference type="FunFam" id="2.40.10.10:FF:000003">
    <property type="entry name" value="Transmembrane serine protease 3"/>
    <property type="match status" value="1"/>
</dbReference>
<evidence type="ECO:0000256" key="2">
    <source>
        <dbReference type="ARBA" id="ARBA00022801"/>
    </source>
</evidence>
<dbReference type="InterPro" id="IPR033116">
    <property type="entry name" value="TRYPSIN_SER"/>
</dbReference>
<feature type="signal peptide" evidence="7">
    <location>
        <begin position="1"/>
        <end position="26"/>
    </location>
</feature>
<keyword evidence="7" id="KW-0732">Signal</keyword>
<keyword evidence="3 5" id="KW-0720">Serine protease</keyword>
<dbReference type="PROSITE" id="PS00134">
    <property type="entry name" value="TRYPSIN_HIS"/>
    <property type="match status" value="1"/>
</dbReference>
<comment type="caution">
    <text evidence="9">The sequence shown here is derived from an EMBL/GenBank/DDBJ whole genome shotgun (WGS) entry which is preliminary data.</text>
</comment>
<dbReference type="PANTHER" id="PTHR24264:SF54">
    <property type="entry name" value="PEPTIDASE S1 DOMAIN-CONTAINING PROTEIN"/>
    <property type="match status" value="1"/>
</dbReference>
<dbReference type="Gene3D" id="2.40.10.10">
    <property type="entry name" value="Trypsin-like serine proteases"/>
    <property type="match status" value="1"/>
</dbReference>
<dbReference type="OrthoDB" id="10004439at2759"/>
<keyword evidence="2 5" id="KW-0378">Hydrolase</keyword>
<reference evidence="9 10" key="1">
    <citation type="submission" date="2015-12" db="EMBL/GenBank/DDBJ databases">
        <title>The genome of Folsomia candida.</title>
        <authorList>
            <person name="Faddeeva A."/>
            <person name="Derks M.F."/>
            <person name="Anvar Y."/>
            <person name="Smit S."/>
            <person name="Van Straalen N."/>
            <person name="Roelofs D."/>
        </authorList>
    </citation>
    <scope>NUCLEOTIDE SEQUENCE [LARGE SCALE GENOMIC DNA]</scope>
    <source>
        <strain evidence="9 10">VU population</strain>
        <tissue evidence="9">Whole body</tissue>
    </source>
</reference>
<dbReference type="SMART" id="SM00020">
    <property type="entry name" value="Tryp_SPc"/>
    <property type="match status" value="1"/>
</dbReference>
<protein>
    <submittedName>
        <fullName evidence="9">Chymotrypsinogen 2</fullName>
    </submittedName>
</protein>
<dbReference type="GO" id="GO:0005615">
    <property type="term" value="C:extracellular space"/>
    <property type="evidence" value="ECO:0007669"/>
    <property type="project" value="TreeGrafter"/>
</dbReference>
<dbReference type="PANTHER" id="PTHR24264">
    <property type="entry name" value="TRYPSIN-RELATED"/>
    <property type="match status" value="1"/>
</dbReference>
<dbReference type="GO" id="GO:0006508">
    <property type="term" value="P:proteolysis"/>
    <property type="evidence" value="ECO:0007669"/>
    <property type="project" value="UniProtKB-KW"/>
</dbReference>
<evidence type="ECO:0000256" key="3">
    <source>
        <dbReference type="ARBA" id="ARBA00022825"/>
    </source>
</evidence>
<name>A0A226EYM5_FOLCA</name>
<accession>A0A226EYM5</accession>
<dbReference type="EMBL" id="LNIX01000001">
    <property type="protein sequence ID" value="OXA61736.1"/>
    <property type="molecule type" value="Genomic_DNA"/>
</dbReference>
<dbReference type="SUPFAM" id="SSF50494">
    <property type="entry name" value="Trypsin-like serine proteases"/>
    <property type="match status" value="1"/>
</dbReference>
<proteinExistence type="predicted"/>
<feature type="domain" description="Peptidase S1" evidence="8">
    <location>
        <begin position="273"/>
        <end position="495"/>
    </location>
</feature>
<evidence type="ECO:0000259" key="8">
    <source>
        <dbReference type="PROSITE" id="PS50240"/>
    </source>
</evidence>
<dbReference type="Proteomes" id="UP000198287">
    <property type="component" value="Unassembled WGS sequence"/>
</dbReference>
<dbReference type="Pfam" id="PF00089">
    <property type="entry name" value="Trypsin"/>
    <property type="match status" value="1"/>
</dbReference>
<dbReference type="STRING" id="158441.A0A226EYM5"/>
<gene>
    <name evidence="9" type="ORF">Fcan01_01764</name>
</gene>